<keyword evidence="3" id="KW-1003">Cell membrane</keyword>
<dbReference type="GO" id="GO:0007155">
    <property type="term" value="P:cell adhesion"/>
    <property type="evidence" value="ECO:0007669"/>
    <property type="project" value="InterPro"/>
</dbReference>
<name>A0A2P1PNW4_9GAMM</name>
<dbReference type="InterPro" id="IPR045584">
    <property type="entry name" value="Pilin-like"/>
</dbReference>
<evidence type="ECO:0000256" key="3">
    <source>
        <dbReference type="ARBA" id="ARBA00022475"/>
    </source>
</evidence>
<evidence type="ECO:0000256" key="5">
    <source>
        <dbReference type="ARBA" id="ARBA00022989"/>
    </source>
</evidence>
<reference evidence="11 12" key="1">
    <citation type="submission" date="2018-03" db="EMBL/GenBank/DDBJ databases">
        <title>Ahniella affigens gen. nov., sp. nov., a gammaproteobacterium isolated from sandy soil near a stream.</title>
        <authorList>
            <person name="Ko Y."/>
            <person name="Kim J.-H."/>
        </authorList>
    </citation>
    <scope>NUCLEOTIDE SEQUENCE [LARGE SCALE GENOMIC DNA]</scope>
    <source>
        <strain evidence="11 12">D13</strain>
    </source>
</reference>
<protein>
    <recommendedName>
        <fullName evidence="13">RDD family protein</fullName>
    </recommendedName>
</protein>
<comment type="subcellular location">
    <subcellularLocation>
        <location evidence="1">Cell membrane</location>
        <topology evidence="1">Multi-pass membrane protein</topology>
    </subcellularLocation>
</comment>
<proteinExistence type="inferred from homology"/>
<feature type="domain" description="GYF" evidence="10">
    <location>
        <begin position="8"/>
        <end position="50"/>
    </location>
</feature>
<keyword evidence="5 8" id="KW-1133">Transmembrane helix</keyword>
<dbReference type="InterPro" id="IPR051791">
    <property type="entry name" value="Pra-immunoreactive"/>
</dbReference>
<dbReference type="Pfam" id="PF06271">
    <property type="entry name" value="RDD"/>
    <property type="match status" value="1"/>
</dbReference>
<feature type="domain" description="RDD" evidence="9">
    <location>
        <begin position="127"/>
        <end position="263"/>
    </location>
</feature>
<dbReference type="PANTHER" id="PTHR36115">
    <property type="entry name" value="PROLINE-RICH ANTIGEN HOMOLOG-RELATED"/>
    <property type="match status" value="1"/>
</dbReference>
<evidence type="ECO:0000259" key="10">
    <source>
        <dbReference type="Pfam" id="PF14237"/>
    </source>
</evidence>
<organism evidence="11 12">
    <name type="scientific">Ahniella affigens</name>
    <dbReference type="NCBI Taxonomy" id="2021234"/>
    <lineage>
        <taxon>Bacteria</taxon>
        <taxon>Pseudomonadati</taxon>
        <taxon>Pseudomonadota</taxon>
        <taxon>Gammaproteobacteria</taxon>
        <taxon>Lysobacterales</taxon>
        <taxon>Rhodanobacteraceae</taxon>
        <taxon>Ahniella</taxon>
    </lineage>
</organism>
<evidence type="ECO:0000256" key="8">
    <source>
        <dbReference type="SAM" id="Phobius"/>
    </source>
</evidence>
<dbReference type="KEGG" id="xba:C7S18_04665"/>
<evidence type="ECO:0000256" key="1">
    <source>
        <dbReference type="ARBA" id="ARBA00004651"/>
    </source>
</evidence>
<dbReference type="Proteomes" id="UP000241074">
    <property type="component" value="Chromosome"/>
</dbReference>
<keyword evidence="4 8" id="KW-0812">Transmembrane</keyword>
<dbReference type="AlphaFoldDB" id="A0A2P1PNW4"/>
<gene>
    <name evidence="11" type="ORF">C7S18_04665</name>
</gene>
<evidence type="ECO:0000256" key="2">
    <source>
        <dbReference type="ARBA" id="ARBA00005233"/>
    </source>
</evidence>
<evidence type="ECO:0000256" key="7">
    <source>
        <dbReference type="SAM" id="MobiDB-lite"/>
    </source>
</evidence>
<feature type="transmembrane region" description="Helical" evidence="8">
    <location>
        <begin position="142"/>
        <end position="165"/>
    </location>
</feature>
<evidence type="ECO:0000256" key="4">
    <source>
        <dbReference type="ARBA" id="ARBA00022692"/>
    </source>
</evidence>
<feature type="transmembrane region" description="Helical" evidence="8">
    <location>
        <begin position="292"/>
        <end position="317"/>
    </location>
</feature>
<evidence type="ECO:0000259" key="9">
    <source>
        <dbReference type="Pfam" id="PF06271"/>
    </source>
</evidence>
<dbReference type="OrthoDB" id="9793824at2"/>
<dbReference type="GO" id="GO:0009289">
    <property type="term" value="C:pilus"/>
    <property type="evidence" value="ECO:0007669"/>
    <property type="project" value="InterPro"/>
</dbReference>
<dbReference type="EMBL" id="CP027860">
    <property type="protein sequence ID" value="AVP96533.1"/>
    <property type="molecule type" value="Genomic_DNA"/>
</dbReference>
<dbReference type="SUPFAM" id="SSF54523">
    <property type="entry name" value="Pili subunits"/>
    <property type="match status" value="1"/>
</dbReference>
<dbReference type="InterPro" id="IPR010432">
    <property type="entry name" value="RDD"/>
</dbReference>
<evidence type="ECO:0000313" key="11">
    <source>
        <dbReference type="EMBL" id="AVP96533.1"/>
    </source>
</evidence>
<evidence type="ECO:0008006" key="13">
    <source>
        <dbReference type="Google" id="ProtNLM"/>
    </source>
</evidence>
<evidence type="ECO:0000313" key="12">
    <source>
        <dbReference type="Proteomes" id="UP000241074"/>
    </source>
</evidence>
<comment type="similarity">
    <text evidence="2">Belongs to the N-Me-Phe pilin family.</text>
</comment>
<dbReference type="InterPro" id="IPR025640">
    <property type="entry name" value="GYF_2"/>
</dbReference>
<reference evidence="11 12" key="2">
    <citation type="submission" date="2018-03" db="EMBL/GenBank/DDBJ databases">
        <authorList>
            <person name="Keele B.F."/>
        </authorList>
    </citation>
    <scope>NUCLEOTIDE SEQUENCE [LARGE SCALE GENOMIC DNA]</scope>
    <source>
        <strain evidence="11 12">D13</strain>
    </source>
</reference>
<feature type="compositionally biased region" description="Pro residues" evidence="7">
    <location>
        <begin position="66"/>
        <end position="78"/>
    </location>
</feature>
<keyword evidence="12" id="KW-1185">Reference proteome</keyword>
<accession>A0A2P1PNW4</accession>
<sequence>MSNEAHHYYSNAARQQIGPVSREDLQAALLAPDWHSKAMVWREGWEKWLPWPEAARVLGLQLPPASSTPPPAGFPPALPERSASSPVARADHTARSGAPALADRPAENFYASPNAPVMTPSAVQWDYASFWTRLAAYLIDRLILIVIMVAAIALLSGLVFGLGLAGKNGTNEDMGHLLLFSGIMLIMVVFPAVYFIYFEQSESGMTPGKRLFGIRVADLDGKRISVGAAFIRNLIAAISGAFYGVGHIVAAFTERHQALHDLGAQTIVIHKHQSGSAGSTQPSRRSGAGVGVIIGVIIAFFTIPILGIMAAIAIPAYQDYTVRAKLTQVFNDTAALRAEVQDFRTNHDDQCPSHDDASFQPAAQYQGQFFSSIEFGSREIYEDSRECLLMVTLDHTNQSKLDGTILTLSLAGAGQSWTCSSDTVFQRNMPSACRGY</sequence>
<dbReference type="InterPro" id="IPR001082">
    <property type="entry name" value="Pilin"/>
</dbReference>
<dbReference type="Gene3D" id="3.30.700.10">
    <property type="entry name" value="Glycoprotein, Type 4 Pilin"/>
    <property type="match status" value="1"/>
</dbReference>
<feature type="region of interest" description="Disordered" evidence="7">
    <location>
        <begin position="66"/>
        <end position="99"/>
    </location>
</feature>
<feature type="transmembrane region" description="Helical" evidence="8">
    <location>
        <begin position="230"/>
        <end position="252"/>
    </location>
</feature>
<dbReference type="Pfam" id="PF14237">
    <property type="entry name" value="GYF_2"/>
    <property type="match status" value="1"/>
</dbReference>
<dbReference type="RefSeq" id="WP_106890461.1">
    <property type="nucleotide sequence ID" value="NZ_CP027860.1"/>
</dbReference>
<dbReference type="PANTHER" id="PTHR36115:SF9">
    <property type="entry name" value="LMO1584 PROTEIN"/>
    <property type="match status" value="1"/>
</dbReference>
<dbReference type="GO" id="GO:0005886">
    <property type="term" value="C:plasma membrane"/>
    <property type="evidence" value="ECO:0007669"/>
    <property type="project" value="UniProtKB-SubCell"/>
</dbReference>
<keyword evidence="6 8" id="KW-0472">Membrane</keyword>
<feature type="transmembrane region" description="Helical" evidence="8">
    <location>
        <begin position="177"/>
        <end position="197"/>
    </location>
</feature>
<evidence type="ECO:0000256" key="6">
    <source>
        <dbReference type="ARBA" id="ARBA00023136"/>
    </source>
</evidence>
<dbReference type="Pfam" id="PF00114">
    <property type="entry name" value="Pilin"/>
    <property type="match status" value="1"/>
</dbReference>